<dbReference type="AlphaFoldDB" id="A0A1S0TVX5"/>
<dbReference type="KEGG" id="loa:LOAG_07742"/>
<proteinExistence type="predicted"/>
<accession>A0A1S0TVX5</accession>
<dbReference type="GeneID" id="9945165"/>
<dbReference type="RefSeq" id="XP_003143323.1">
    <property type="nucleotide sequence ID" value="XM_003143275.1"/>
</dbReference>
<dbReference type="EMBL" id="JH712071">
    <property type="protein sequence ID" value="EFO20750.1"/>
    <property type="molecule type" value="Genomic_DNA"/>
</dbReference>
<dbReference type="InParanoid" id="A0A1S0TVX5"/>
<reference evidence="1" key="1">
    <citation type="submission" date="2012-04" db="EMBL/GenBank/DDBJ databases">
        <title>The Genome Sequence of Loa loa.</title>
        <authorList>
            <consortium name="The Broad Institute Genome Sequencing Platform"/>
            <consortium name="Broad Institute Genome Sequencing Center for Infectious Disease"/>
            <person name="Nutman T.B."/>
            <person name="Fink D.L."/>
            <person name="Russ C."/>
            <person name="Young S."/>
            <person name="Zeng Q."/>
            <person name="Gargeya S."/>
            <person name="Alvarado L."/>
            <person name="Berlin A."/>
            <person name="Chapman S.B."/>
            <person name="Chen Z."/>
            <person name="Freedman E."/>
            <person name="Gellesch M."/>
            <person name="Goldberg J."/>
            <person name="Griggs A."/>
            <person name="Gujja S."/>
            <person name="Heilman E.R."/>
            <person name="Heiman D."/>
            <person name="Howarth C."/>
            <person name="Mehta T."/>
            <person name="Neiman D."/>
            <person name="Pearson M."/>
            <person name="Roberts A."/>
            <person name="Saif S."/>
            <person name="Shea T."/>
            <person name="Shenoy N."/>
            <person name="Sisk P."/>
            <person name="Stolte C."/>
            <person name="Sykes S."/>
            <person name="White J."/>
            <person name="Yandava C."/>
            <person name="Haas B."/>
            <person name="Henn M.R."/>
            <person name="Nusbaum C."/>
            <person name="Birren B."/>
        </authorList>
    </citation>
    <scope>NUCLEOTIDE SEQUENCE [LARGE SCALE GENOMIC DNA]</scope>
</reference>
<protein>
    <submittedName>
        <fullName evidence="1">Uncharacterized protein</fullName>
    </submittedName>
</protein>
<dbReference type="CTD" id="9945165"/>
<evidence type="ECO:0000313" key="1">
    <source>
        <dbReference type="EMBL" id="EFO20750.1"/>
    </source>
</evidence>
<name>A0A1S0TVX5_LOALO</name>
<sequence length="114" mass="12720">MKGTMNDAVSHPHCKQMSPSTLGYPNEPCRSKTYPMFNYASSSFFLVRNELKRKSNTVLMAFPLKRRGVICNLGMSGSLAIYTLYVDEYDVASASGSALTTNLYYRTIEIANLT</sequence>
<organism evidence="1">
    <name type="scientific">Loa loa</name>
    <name type="common">Eye worm</name>
    <name type="synonym">Filaria loa</name>
    <dbReference type="NCBI Taxonomy" id="7209"/>
    <lineage>
        <taxon>Eukaryota</taxon>
        <taxon>Metazoa</taxon>
        <taxon>Ecdysozoa</taxon>
        <taxon>Nematoda</taxon>
        <taxon>Chromadorea</taxon>
        <taxon>Rhabditida</taxon>
        <taxon>Spirurina</taxon>
        <taxon>Spiruromorpha</taxon>
        <taxon>Filarioidea</taxon>
        <taxon>Onchocercidae</taxon>
        <taxon>Loa</taxon>
    </lineage>
</organism>
<gene>
    <name evidence="1" type="ORF">LOAG_07742</name>
</gene>